<evidence type="ECO:0000256" key="1">
    <source>
        <dbReference type="SAM" id="MobiDB-lite"/>
    </source>
</evidence>
<dbReference type="Gene3D" id="2.30.29.110">
    <property type="match status" value="1"/>
</dbReference>
<dbReference type="InterPro" id="IPR037793">
    <property type="entry name" value="OCRL1/INPP5B_INPP5c"/>
</dbReference>
<dbReference type="PANTHER" id="PTHR11200:SF300">
    <property type="entry name" value="TYPE II INOSITOL 1,4,5-TRISPHOSPHATE 5-PHOSPHATASE"/>
    <property type="match status" value="1"/>
</dbReference>
<dbReference type="InterPro" id="IPR013783">
    <property type="entry name" value="Ig-like_fold"/>
</dbReference>
<dbReference type="Pfam" id="PF21310">
    <property type="entry name" value="OCRL-like_ASH"/>
    <property type="match status" value="1"/>
</dbReference>
<accession>A0A210QIJ7</accession>
<dbReference type="InterPro" id="IPR048869">
    <property type="entry name" value="OCRL-1_2_ASH"/>
</dbReference>
<reference evidence="3 4" key="1">
    <citation type="journal article" date="2017" name="Nat. Ecol. Evol.">
        <title>Scallop genome provides insights into evolution of bilaterian karyotype and development.</title>
        <authorList>
            <person name="Wang S."/>
            <person name="Zhang J."/>
            <person name="Jiao W."/>
            <person name="Li J."/>
            <person name="Xun X."/>
            <person name="Sun Y."/>
            <person name="Guo X."/>
            <person name="Huan P."/>
            <person name="Dong B."/>
            <person name="Zhang L."/>
            <person name="Hu X."/>
            <person name="Sun X."/>
            <person name="Wang J."/>
            <person name="Zhao C."/>
            <person name="Wang Y."/>
            <person name="Wang D."/>
            <person name="Huang X."/>
            <person name="Wang R."/>
            <person name="Lv J."/>
            <person name="Li Y."/>
            <person name="Zhang Z."/>
            <person name="Liu B."/>
            <person name="Lu W."/>
            <person name="Hui Y."/>
            <person name="Liang J."/>
            <person name="Zhou Z."/>
            <person name="Hou R."/>
            <person name="Li X."/>
            <person name="Liu Y."/>
            <person name="Li H."/>
            <person name="Ning X."/>
            <person name="Lin Y."/>
            <person name="Zhao L."/>
            <person name="Xing Q."/>
            <person name="Dou J."/>
            <person name="Li Y."/>
            <person name="Mao J."/>
            <person name="Guo H."/>
            <person name="Dou H."/>
            <person name="Li T."/>
            <person name="Mu C."/>
            <person name="Jiang W."/>
            <person name="Fu Q."/>
            <person name="Fu X."/>
            <person name="Miao Y."/>
            <person name="Liu J."/>
            <person name="Yu Q."/>
            <person name="Li R."/>
            <person name="Liao H."/>
            <person name="Li X."/>
            <person name="Kong Y."/>
            <person name="Jiang Z."/>
            <person name="Chourrout D."/>
            <person name="Li R."/>
            <person name="Bao Z."/>
        </authorList>
    </citation>
    <scope>NUCLEOTIDE SEQUENCE [LARGE SCALE GENOMIC DNA]</scope>
    <source>
        <strain evidence="3 4">PY_sf001</strain>
    </source>
</reference>
<evidence type="ECO:0000313" key="3">
    <source>
        <dbReference type="EMBL" id="OWF48506.1"/>
    </source>
</evidence>
<gene>
    <name evidence="3" type="ORF">KP79_PYT06811</name>
</gene>
<organism evidence="3 4">
    <name type="scientific">Mizuhopecten yessoensis</name>
    <name type="common">Japanese scallop</name>
    <name type="synonym">Patinopecten yessoensis</name>
    <dbReference type="NCBI Taxonomy" id="6573"/>
    <lineage>
        <taxon>Eukaryota</taxon>
        <taxon>Metazoa</taxon>
        <taxon>Spiralia</taxon>
        <taxon>Lophotrochozoa</taxon>
        <taxon>Mollusca</taxon>
        <taxon>Bivalvia</taxon>
        <taxon>Autobranchia</taxon>
        <taxon>Pteriomorphia</taxon>
        <taxon>Pectinida</taxon>
        <taxon>Pectinoidea</taxon>
        <taxon>Pectinidae</taxon>
        <taxon>Mizuhopecten</taxon>
    </lineage>
</organism>
<protein>
    <submittedName>
        <fullName evidence="3">Type II inositol 1,4,5-trisphosphate 5-phosphatase</fullName>
    </submittedName>
</protein>
<sequence>MLLGNSEGKLDRYICLIERKGDHAIFLYSSTRVPCMIADDLSLEVVFPVDTNLQYTTDGPKKGQSLKCLLGLRTKDKNIHIELNSDGSSQKFFLELKRTASMYSVTSSMGLPSSFSWLEKYHTLIKGSSPPPPEKDNPFANDVFDPLRYMNVDPAPPEAVPAKKIEAPSFNADRDSGSSEEATTSGETTPYSFENNFTDSILVDDMPTNLRKTLSKDSLDNLDESDMTDSLSRITNQLGIGGSGVEFVEGIKPATGRENIVRHLMNQREDEFTHKETLKVFCGTWNVNGQSPLPGSSLRKWLDVDHECPDIFAIGFQELDLSNQAYIFSDSAKEKEWLTAVRKSLPSKSLYKKVKLIRLVGVMMIVYIKEKYAHKVHFVDSDYVATGIMGIMGNKGGVGVRFTIQGTSICFINSHLAAHQDEFERRNQDYRDINSKMRFKQFVPPLQTREHDVLFWIGDLNYRINDLEINKVKALIEKQQFRDLRSYDQLHRQLGRTDVFEGYQEGDLDFQPTYKYDTGTDNWDTSEKSRAPAWCDRVLYKGPDIRLKAYRSHQSLKVSDHKPVSALFDVDIKIIDEEKSKRVYEDIMKQLDRLENEFLPQVKLSKTDFVFQDLKFMETEIQSLIVENTGQVPVTFEFIKKLDETSHCRSWMEVTPTQSVVVPGEGCEIQLKALVDENSVGKLSSGEDKVEDILVLHLHGGKDFFISFYLAV</sequence>
<dbReference type="FunFam" id="3.60.10.10:FF:000004">
    <property type="entry name" value="Type II inositol 1,4,5-trisphosphate 5-phosphatase"/>
    <property type="match status" value="1"/>
</dbReference>
<proteinExistence type="predicted"/>
<feature type="compositionally biased region" description="Low complexity" evidence="1">
    <location>
        <begin position="179"/>
        <end position="189"/>
    </location>
</feature>
<dbReference type="Gene3D" id="2.60.40.10">
    <property type="entry name" value="Immunoglobulins"/>
    <property type="match status" value="1"/>
</dbReference>
<dbReference type="InterPro" id="IPR046985">
    <property type="entry name" value="IP5"/>
</dbReference>
<dbReference type="CDD" id="cd09093">
    <property type="entry name" value="INPP5c_INPP5B"/>
    <property type="match status" value="1"/>
</dbReference>
<dbReference type="Gene3D" id="3.60.10.10">
    <property type="entry name" value="Endonuclease/exonuclease/phosphatase"/>
    <property type="match status" value="1"/>
</dbReference>
<dbReference type="EMBL" id="NEDP02003514">
    <property type="protein sequence ID" value="OWF48506.1"/>
    <property type="molecule type" value="Genomic_DNA"/>
</dbReference>
<dbReference type="GO" id="GO:0052745">
    <property type="term" value="F:inositol phosphate phosphatase activity"/>
    <property type="evidence" value="ECO:0007669"/>
    <property type="project" value="InterPro"/>
</dbReference>
<comment type="caution">
    <text evidence="3">The sequence shown here is derived from an EMBL/GenBank/DDBJ whole genome shotgun (WGS) entry which is preliminary data.</text>
</comment>
<feature type="compositionally biased region" description="Basic and acidic residues" evidence="1">
    <location>
        <begin position="161"/>
        <end position="177"/>
    </location>
</feature>
<dbReference type="PANTHER" id="PTHR11200">
    <property type="entry name" value="INOSITOL 5-PHOSPHATASE"/>
    <property type="match status" value="1"/>
</dbReference>
<dbReference type="OrthoDB" id="7862313at2759"/>
<dbReference type="GO" id="GO:0046856">
    <property type="term" value="P:phosphatidylinositol dephosphorylation"/>
    <property type="evidence" value="ECO:0007669"/>
    <property type="project" value="InterPro"/>
</dbReference>
<dbReference type="InterPro" id="IPR036691">
    <property type="entry name" value="Endo/exonu/phosph_ase_sf"/>
</dbReference>
<name>A0A210QIJ7_MIZYE</name>
<dbReference type="SUPFAM" id="SSF56219">
    <property type="entry name" value="DNase I-like"/>
    <property type="match status" value="1"/>
</dbReference>
<feature type="region of interest" description="Disordered" evidence="1">
    <location>
        <begin position="155"/>
        <end position="193"/>
    </location>
</feature>
<dbReference type="STRING" id="6573.A0A210QIJ7"/>
<feature type="domain" description="Inositol polyphosphate-related phosphatase" evidence="2">
    <location>
        <begin position="276"/>
        <end position="576"/>
    </location>
</feature>
<evidence type="ECO:0000313" key="4">
    <source>
        <dbReference type="Proteomes" id="UP000242188"/>
    </source>
</evidence>
<evidence type="ECO:0000259" key="2">
    <source>
        <dbReference type="SMART" id="SM00128"/>
    </source>
</evidence>
<dbReference type="Pfam" id="PF16776">
    <property type="entry name" value="INPP5B_PH"/>
    <property type="match status" value="1"/>
</dbReference>
<dbReference type="SMART" id="SM00128">
    <property type="entry name" value="IPPc"/>
    <property type="match status" value="1"/>
</dbReference>
<keyword evidence="4" id="KW-1185">Reference proteome</keyword>
<dbReference type="AlphaFoldDB" id="A0A210QIJ7"/>
<dbReference type="Pfam" id="PF22669">
    <property type="entry name" value="Exo_endo_phos2"/>
    <property type="match status" value="1"/>
</dbReference>
<dbReference type="GO" id="GO:0016020">
    <property type="term" value="C:membrane"/>
    <property type="evidence" value="ECO:0007669"/>
    <property type="project" value="TreeGrafter"/>
</dbReference>
<dbReference type="InterPro" id="IPR031896">
    <property type="entry name" value="INPP5B_PH_dom"/>
</dbReference>
<dbReference type="Proteomes" id="UP000242188">
    <property type="component" value="Unassembled WGS sequence"/>
</dbReference>
<dbReference type="InterPro" id="IPR000300">
    <property type="entry name" value="IPPc"/>
</dbReference>
<dbReference type="GO" id="GO:0004439">
    <property type="term" value="F:phosphatidylinositol-4,5-bisphosphate 5-phosphatase activity"/>
    <property type="evidence" value="ECO:0007669"/>
    <property type="project" value="TreeGrafter"/>
</dbReference>